<protein>
    <submittedName>
        <fullName evidence="1">Uncharacterized protein</fullName>
    </submittedName>
</protein>
<keyword evidence="2" id="KW-1185">Reference proteome</keyword>
<evidence type="ECO:0000313" key="1">
    <source>
        <dbReference type="EMBL" id="KAK0428375.1"/>
    </source>
</evidence>
<sequence length="281" mass="33030">MDSVPFLFGDSVAQLLSPEALLLLSDRFSASSWNYPFQLHLTERKTLGLYLSVSQPTLLFSDVDRRITYSWPQIQKLAWRYVHMDRLEIHDNEEKGNPVAVDDIGKALKWLPASIHFRAVILSKFHSDEKLKDIIFGTLGNRPICYLSFRHSGDESACFLKKQTEKRTLQSVDFEGKWPEELEETFIELIAQDQVKCIRFRNHVFNNVAVLRKCLDRWGENGTFRFYVKVRYDVLRNTFLQRFGPFFEGVRQRKTVAHPTQRWYASITRIKRDVILFGQMM</sequence>
<accession>A0AA39MCC5</accession>
<comment type="caution">
    <text evidence="1">The sequence shown here is derived from an EMBL/GenBank/DDBJ whole genome shotgun (WGS) entry which is preliminary data.</text>
</comment>
<gene>
    <name evidence="1" type="ORF">QR680_010764</name>
</gene>
<dbReference type="Proteomes" id="UP001175271">
    <property type="component" value="Unassembled WGS sequence"/>
</dbReference>
<proteinExistence type="predicted"/>
<dbReference type="EMBL" id="JAUCMV010000001">
    <property type="protein sequence ID" value="KAK0428375.1"/>
    <property type="molecule type" value="Genomic_DNA"/>
</dbReference>
<organism evidence="1 2">
    <name type="scientific">Steinernema hermaphroditum</name>
    <dbReference type="NCBI Taxonomy" id="289476"/>
    <lineage>
        <taxon>Eukaryota</taxon>
        <taxon>Metazoa</taxon>
        <taxon>Ecdysozoa</taxon>
        <taxon>Nematoda</taxon>
        <taxon>Chromadorea</taxon>
        <taxon>Rhabditida</taxon>
        <taxon>Tylenchina</taxon>
        <taxon>Panagrolaimomorpha</taxon>
        <taxon>Strongyloidoidea</taxon>
        <taxon>Steinernematidae</taxon>
        <taxon>Steinernema</taxon>
    </lineage>
</organism>
<evidence type="ECO:0000313" key="2">
    <source>
        <dbReference type="Proteomes" id="UP001175271"/>
    </source>
</evidence>
<name>A0AA39MCC5_9BILA</name>
<reference evidence="1" key="1">
    <citation type="submission" date="2023-06" db="EMBL/GenBank/DDBJ databases">
        <title>Genomic analysis of the entomopathogenic nematode Steinernema hermaphroditum.</title>
        <authorList>
            <person name="Schwarz E.M."/>
            <person name="Heppert J.K."/>
            <person name="Baniya A."/>
            <person name="Schwartz H.T."/>
            <person name="Tan C.-H."/>
            <person name="Antoshechkin I."/>
            <person name="Sternberg P.W."/>
            <person name="Goodrich-Blair H."/>
            <person name="Dillman A.R."/>
        </authorList>
    </citation>
    <scope>NUCLEOTIDE SEQUENCE</scope>
    <source>
        <strain evidence="1">PS9179</strain>
        <tissue evidence="1">Whole animal</tissue>
    </source>
</reference>
<dbReference type="AlphaFoldDB" id="A0AA39MCC5"/>